<feature type="chain" id="PRO_5010962442" evidence="4">
    <location>
        <begin position="20"/>
        <end position="264"/>
    </location>
</feature>
<comment type="subcellular location">
    <subcellularLocation>
        <location evidence="1">Secreted</location>
    </subcellularLocation>
</comment>
<accession>F5GTQ3</accession>
<name>F5GTQ3_SIMGU</name>
<keyword evidence="4" id="KW-0732">Signal</keyword>
<dbReference type="GO" id="GO:0005549">
    <property type="term" value="F:odorant binding"/>
    <property type="evidence" value="ECO:0007669"/>
    <property type="project" value="InterPro"/>
</dbReference>
<dbReference type="AlphaFoldDB" id="F5GTQ3"/>
<evidence type="ECO:0000313" key="5">
    <source>
        <dbReference type="EMBL" id="AEB96451.1"/>
    </source>
</evidence>
<dbReference type="GO" id="GO:0005576">
    <property type="term" value="C:extracellular region"/>
    <property type="evidence" value="ECO:0007669"/>
    <property type="project" value="UniProtKB-SubCell"/>
</dbReference>
<evidence type="ECO:0000256" key="3">
    <source>
        <dbReference type="ARBA" id="ARBA00022525"/>
    </source>
</evidence>
<dbReference type="EMBL" id="JI626216">
    <property type="protein sequence ID" value="AEB96451.1"/>
    <property type="molecule type" value="mRNA"/>
</dbReference>
<feature type="signal peptide" evidence="4">
    <location>
        <begin position="1"/>
        <end position="19"/>
    </location>
</feature>
<comment type="similarity">
    <text evidence="2">Belongs to the PBP/GOBP family.</text>
</comment>
<dbReference type="SUPFAM" id="SSF47565">
    <property type="entry name" value="Insect pheromone/odorant-binding proteins"/>
    <property type="match status" value="1"/>
</dbReference>
<protein>
    <submittedName>
        <fullName evidence="5">Long D7 protein</fullName>
    </submittedName>
</protein>
<dbReference type="Gene3D" id="1.10.238.20">
    <property type="entry name" value="Pheromone/general odorant binding protein domain"/>
    <property type="match status" value="1"/>
</dbReference>
<dbReference type="EMBL" id="JI626217">
    <property type="protein sequence ID" value="AEB96452.1"/>
    <property type="molecule type" value="mRNA"/>
</dbReference>
<dbReference type="InterPro" id="IPR006170">
    <property type="entry name" value="PBP/GOBP"/>
</dbReference>
<evidence type="ECO:0000256" key="1">
    <source>
        <dbReference type="ARBA" id="ARBA00004613"/>
    </source>
</evidence>
<evidence type="ECO:0000256" key="2">
    <source>
        <dbReference type="ARBA" id="ARBA00008098"/>
    </source>
</evidence>
<evidence type="ECO:0000256" key="4">
    <source>
        <dbReference type="SAM" id="SignalP"/>
    </source>
</evidence>
<sequence>MEGLLRFSIFSCILTFLEATQVPSVNIMEKCKHELQNDEFGMAMDKYSGCFLGCALEATGVLEFVNETGPKNGSYQVNMDVFHYLFEKEPLNLYAHTCMDAAPLKELDYDNVCENSINFYGCMEDWLTRDLIYAIYNYFGTKPEDIFLLMTKKNFNEVKPTVIKMYNMTMACSKYPMYWDKESADCFNRCLWEQAGLFNDDEALQEEKFRNVFIAERVNETAIACKPKWDVEPALRCKAIEEFYQCAKSGLTENLEKTISAPFG</sequence>
<organism evidence="5">
    <name type="scientific">Simulium guianense</name>
    <name type="common">Black fly</name>
    <dbReference type="NCBI Taxonomy" id="445764"/>
    <lineage>
        <taxon>Eukaryota</taxon>
        <taxon>Metazoa</taxon>
        <taxon>Ecdysozoa</taxon>
        <taxon>Arthropoda</taxon>
        <taxon>Hexapoda</taxon>
        <taxon>Insecta</taxon>
        <taxon>Pterygota</taxon>
        <taxon>Neoptera</taxon>
        <taxon>Endopterygota</taxon>
        <taxon>Diptera</taxon>
        <taxon>Nematocera</taxon>
        <taxon>Chironomoidea</taxon>
        <taxon>Simuliidae</taxon>
        <taxon>Simulium</taxon>
    </lineage>
</organism>
<reference evidence="5" key="1">
    <citation type="journal article" date="2011" name="BMC Genomics">
        <title>An insight into the sialome of Simulium guianense (DIPTERA:SIMulIIDAE), the main vector of River Blindness Disease in Brazil.</title>
        <authorList>
            <person name="Chagas A.C."/>
            <person name="Calvo E."/>
            <person name="Pimenta P.F."/>
            <person name="Ribeiro J.M."/>
        </authorList>
    </citation>
    <scope>NUCLEOTIDE SEQUENCE</scope>
    <source>
        <tissue evidence="5">Salivary gland</tissue>
    </source>
</reference>
<keyword evidence="3" id="KW-0964">Secreted</keyword>
<dbReference type="InterPro" id="IPR036728">
    <property type="entry name" value="PBP_GOBP_sf"/>
</dbReference>
<dbReference type="Pfam" id="PF01395">
    <property type="entry name" value="PBP_GOBP"/>
    <property type="match status" value="1"/>
</dbReference>
<proteinExistence type="evidence at transcript level"/>